<name>A0AA38F9Z1_TAXCH</name>
<gene>
    <name evidence="1" type="ORF">KI387_040280</name>
</gene>
<organism evidence="1 2">
    <name type="scientific">Taxus chinensis</name>
    <name type="common">Chinese yew</name>
    <name type="synonym">Taxus wallichiana var. chinensis</name>
    <dbReference type="NCBI Taxonomy" id="29808"/>
    <lineage>
        <taxon>Eukaryota</taxon>
        <taxon>Viridiplantae</taxon>
        <taxon>Streptophyta</taxon>
        <taxon>Embryophyta</taxon>
        <taxon>Tracheophyta</taxon>
        <taxon>Spermatophyta</taxon>
        <taxon>Pinopsida</taxon>
        <taxon>Pinidae</taxon>
        <taxon>Conifers II</taxon>
        <taxon>Cupressales</taxon>
        <taxon>Taxaceae</taxon>
        <taxon>Taxus</taxon>
    </lineage>
</organism>
<feature type="non-terminal residue" evidence="1">
    <location>
        <position position="1"/>
    </location>
</feature>
<sequence length="67" mass="6895">TATLCRPTVSGLPPWLGSGFRTAALQGGGSETAALQQSGGSIQNLHLPCFFSLFLFLLLGADGTDEV</sequence>
<feature type="non-terminal residue" evidence="1">
    <location>
        <position position="67"/>
    </location>
</feature>
<dbReference type="Proteomes" id="UP000824469">
    <property type="component" value="Unassembled WGS sequence"/>
</dbReference>
<evidence type="ECO:0000313" key="1">
    <source>
        <dbReference type="EMBL" id="KAH9294520.1"/>
    </source>
</evidence>
<accession>A0AA38F9Z1</accession>
<protein>
    <submittedName>
        <fullName evidence="1">Uncharacterized protein</fullName>
    </submittedName>
</protein>
<keyword evidence="2" id="KW-1185">Reference proteome</keyword>
<proteinExistence type="predicted"/>
<evidence type="ECO:0000313" key="2">
    <source>
        <dbReference type="Proteomes" id="UP000824469"/>
    </source>
</evidence>
<dbReference type="EMBL" id="JAHRHJ020000044">
    <property type="protein sequence ID" value="KAH9294520.1"/>
    <property type="molecule type" value="Genomic_DNA"/>
</dbReference>
<comment type="caution">
    <text evidence="1">The sequence shown here is derived from an EMBL/GenBank/DDBJ whole genome shotgun (WGS) entry which is preliminary data.</text>
</comment>
<dbReference type="AlphaFoldDB" id="A0AA38F9Z1"/>
<reference evidence="1 2" key="1">
    <citation type="journal article" date="2021" name="Nat. Plants">
        <title>The Taxus genome provides insights into paclitaxel biosynthesis.</title>
        <authorList>
            <person name="Xiong X."/>
            <person name="Gou J."/>
            <person name="Liao Q."/>
            <person name="Li Y."/>
            <person name="Zhou Q."/>
            <person name="Bi G."/>
            <person name="Li C."/>
            <person name="Du R."/>
            <person name="Wang X."/>
            <person name="Sun T."/>
            <person name="Guo L."/>
            <person name="Liang H."/>
            <person name="Lu P."/>
            <person name="Wu Y."/>
            <person name="Zhang Z."/>
            <person name="Ro D.K."/>
            <person name="Shang Y."/>
            <person name="Huang S."/>
            <person name="Yan J."/>
        </authorList>
    </citation>
    <scope>NUCLEOTIDE SEQUENCE [LARGE SCALE GENOMIC DNA]</scope>
    <source>
        <strain evidence="1">Ta-2019</strain>
    </source>
</reference>